<accession>A0A7G2CGF2</accession>
<evidence type="ECO:0000313" key="3">
    <source>
        <dbReference type="EMBL" id="CAD2218968.1"/>
    </source>
</evidence>
<proteinExistence type="predicted"/>
<dbReference type="AlphaFoldDB" id="A0A7G2CGF2"/>
<dbReference type="OrthoDB" id="264776at2759"/>
<dbReference type="EMBL" id="LR877156">
    <property type="protein sequence ID" value="CAD2218968.1"/>
    <property type="molecule type" value="Genomic_DNA"/>
</dbReference>
<feature type="region of interest" description="Disordered" evidence="2">
    <location>
        <begin position="254"/>
        <end position="274"/>
    </location>
</feature>
<evidence type="ECO:0000256" key="2">
    <source>
        <dbReference type="SAM" id="MobiDB-lite"/>
    </source>
</evidence>
<feature type="compositionally biased region" description="Polar residues" evidence="2">
    <location>
        <begin position="261"/>
        <end position="274"/>
    </location>
</feature>
<protein>
    <submittedName>
        <fullName evidence="3">Uncharacterized protein</fullName>
    </submittedName>
</protein>
<dbReference type="VEuPathDB" id="TriTrypDB:ADEAN_000646100"/>
<reference evidence="3 4" key="1">
    <citation type="submission" date="2020-08" db="EMBL/GenBank/DDBJ databases">
        <authorList>
            <person name="Newling K."/>
            <person name="Davey J."/>
            <person name="Forrester S."/>
        </authorList>
    </citation>
    <scope>NUCLEOTIDE SEQUENCE [LARGE SCALE GENOMIC DNA]</scope>
    <source>
        <strain evidence="4">Crithidia deanei Carvalho (ATCC PRA-265)</strain>
    </source>
</reference>
<sequence>MQSRRSVSEPEKSTDQLEVDVKRLEALLEQRNEEYNTLLNTADTEEKAPASSIEDVVAEINELTAKNNRMKRDLKSVADLERQYATDPRVIDKRNEVRAVQIEAEKHETELYTLQTLKKRRDKGLREINVSEERARKAKRQQNEIKAEAREQIKELEAELRVLLSDDLQVREQLASLQEKLKAGVSVEQQEELSDKVRDQERTIKDLKMQEEELKQRRSDMRDEGQSNITRQRRELQRLEDEVENLKQVLVQRENEHKRSYQNNFNNNDKYYVA</sequence>
<evidence type="ECO:0000313" key="4">
    <source>
        <dbReference type="Proteomes" id="UP000515908"/>
    </source>
</evidence>
<dbReference type="Proteomes" id="UP000515908">
    <property type="component" value="Chromosome 12"/>
</dbReference>
<gene>
    <name evidence="3" type="ORF">ADEAN_000646100</name>
</gene>
<keyword evidence="1" id="KW-0175">Coiled coil</keyword>
<organism evidence="3 4">
    <name type="scientific">Angomonas deanei</name>
    <dbReference type="NCBI Taxonomy" id="59799"/>
    <lineage>
        <taxon>Eukaryota</taxon>
        <taxon>Discoba</taxon>
        <taxon>Euglenozoa</taxon>
        <taxon>Kinetoplastea</taxon>
        <taxon>Metakinetoplastina</taxon>
        <taxon>Trypanosomatida</taxon>
        <taxon>Trypanosomatidae</taxon>
        <taxon>Strigomonadinae</taxon>
        <taxon>Angomonas</taxon>
    </lineage>
</organism>
<feature type="region of interest" description="Disordered" evidence="2">
    <location>
        <begin position="210"/>
        <end position="232"/>
    </location>
</feature>
<keyword evidence="4" id="KW-1185">Reference proteome</keyword>
<name>A0A7G2CGF2_9TRYP</name>
<feature type="compositionally biased region" description="Basic and acidic residues" evidence="2">
    <location>
        <begin position="210"/>
        <end position="225"/>
    </location>
</feature>
<feature type="coiled-coil region" evidence="1">
    <location>
        <begin position="14"/>
        <end position="166"/>
    </location>
</feature>
<evidence type="ECO:0000256" key="1">
    <source>
        <dbReference type="SAM" id="Coils"/>
    </source>
</evidence>